<dbReference type="EMBL" id="AP022586">
    <property type="protein sequence ID" value="BBY14800.1"/>
    <property type="molecule type" value="Genomic_DNA"/>
</dbReference>
<dbReference type="InterPro" id="IPR017517">
    <property type="entry name" value="Maleyloyr_isom"/>
</dbReference>
<organism evidence="2 3">
    <name type="scientific">Mycolicibacterium litorale</name>
    <dbReference type="NCBI Taxonomy" id="758802"/>
    <lineage>
        <taxon>Bacteria</taxon>
        <taxon>Bacillati</taxon>
        <taxon>Actinomycetota</taxon>
        <taxon>Actinomycetes</taxon>
        <taxon>Mycobacteriales</taxon>
        <taxon>Mycobacteriaceae</taxon>
        <taxon>Mycolicibacterium</taxon>
    </lineage>
</organism>
<accession>A0AAD1IFK8</accession>
<gene>
    <name evidence="2" type="ORF">MLIT_03920</name>
</gene>
<dbReference type="Proteomes" id="UP000466607">
    <property type="component" value="Chromosome"/>
</dbReference>
<dbReference type="InterPro" id="IPR024344">
    <property type="entry name" value="MDMPI_metal-binding"/>
</dbReference>
<dbReference type="RefSeq" id="WP_134060852.1">
    <property type="nucleotide sequence ID" value="NZ_AP022586.1"/>
</dbReference>
<evidence type="ECO:0000313" key="2">
    <source>
        <dbReference type="EMBL" id="BBY14800.1"/>
    </source>
</evidence>
<dbReference type="NCBIfam" id="TIGR03083">
    <property type="entry name" value="maleylpyruvate isomerase family mycothiol-dependent enzyme"/>
    <property type="match status" value="1"/>
</dbReference>
<dbReference type="AlphaFoldDB" id="A0AAD1IFK8"/>
<dbReference type="SUPFAM" id="SSF109854">
    <property type="entry name" value="DinB/YfiT-like putative metalloenzymes"/>
    <property type="match status" value="1"/>
</dbReference>
<proteinExistence type="predicted"/>
<dbReference type="Gene3D" id="1.20.120.450">
    <property type="entry name" value="dinb family like domain"/>
    <property type="match status" value="1"/>
</dbReference>
<name>A0AAD1IFK8_9MYCO</name>
<protein>
    <recommendedName>
        <fullName evidence="1">Mycothiol-dependent maleylpyruvate isomerase metal-binding domain-containing protein</fullName>
    </recommendedName>
</protein>
<dbReference type="InterPro" id="IPR034660">
    <property type="entry name" value="DinB/YfiT-like"/>
</dbReference>
<feature type="domain" description="Mycothiol-dependent maleylpyruvate isomerase metal-binding" evidence="1">
    <location>
        <begin position="11"/>
        <end position="95"/>
    </location>
</feature>
<reference evidence="2 3" key="1">
    <citation type="journal article" date="2019" name="Emerg. Microbes Infect.">
        <title>Comprehensive subspecies identification of 175 nontuberculous mycobacteria species based on 7547 genomic profiles.</title>
        <authorList>
            <person name="Matsumoto Y."/>
            <person name="Kinjo T."/>
            <person name="Motooka D."/>
            <person name="Nabeya D."/>
            <person name="Jung N."/>
            <person name="Uechi K."/>
            <person name="Horii T."/>
            <person name="Iida T."/>
            <person name="Fujita J."/>
            <person name="Nakamura S."/>
        </authorList>
    </citation>
    <scope>NUCLEOTIDE SEQUENCE [LARGE SCALE GENOMIC DNA]</scope>
    <source>
        <strain evidence="2 3">JCM 17423</strain>
    </source>
</reference>
<sequence>MHTEEIWAHIDAQRADLADFLATLDREQWSTPSMCEGWTVRDVAAHLTQSTANRARMGWEMVRSGFRFNAMVARMATEDPRAPDEIVAAIRAMVGNRRRPPGTAVADPLADVLVHGQDIAVPLGVDRPMPVAPAVVAAHRLWTMGFPYHARRRFAGLALQATDADFAVGQGRLVTAPIRDIVLALSGRNSPVLPRV</sequence>
<evidence type="ECO:0000259" key="1">
    <source>
        <dbReference type="Pfam" id="PF11716"/>
    </source>
</evidence>
<evidence type="ECO:0000313" key="3">
    <source>
        <dbReference type="Proteomes" id="UP000466607"/>
    </source>
</evidence>
<keyword evidence="3" id="KW-1185">Reference proteome</keyword>
<dbReference type="Pfam" id="PF11716">
    <property type="entry name" value="MDMPI_N"/>
    <property type="match status" value="1"/>
</dbReference>
<dbReference type="GO" id="GO:0046872">
    <property type="term" value="F:metal ion binding"/>
    <property type="evidence" value="ECO:0007669"/>
    <property type="project" value="InterPro"/>
</dbReference>